<dbReference type="PANTHER" id="PTHR43540">
    <property type="entry name" value="PEROXYUREIDOACRYLATE/UREIDOACRYLATE AMIDOHYDROLASE-RELATED"/>
    <property type="match status" value="1"/>
</dbReference>
<keyword evidence="4" id="KW-1185">Reference proteome</keyword>
<name>A0A852RAS9_9MICO</name>
<dbReference type="GO" id="GO:0016787">
    <property type="term" value="F:hydrolase activity"/>
    <property type="evidence" value="ECO:0007669"/>
    <property type="project" value="UniProtKB-KW"/>
</dbReference>
<dbReference type="PANTHER" id="PTHR43540:SF1">
    <property type="entry name" value="ISOCHORISMATASE HYDROLASE"/>
    <property type="match status" value="1"/>
</dbReference>
<dbReference type="RefSeq" id="WP_185986355.1">
    <property type="nucleotide sequence ID" value="NZ_BAAALZ010000002.1"/>
</dbReference>
<reference evidence="3 4" key="1">
    <citation type="submission" date="2020-07" db="EMBL/GenBank/DDBJ databases">
        <title>Sequencing the genomes of 1000 actinobacteria strains.</title>
        <authorList>
            <person name="Klenk H.-P."/>
        </authorList>
    </citation>
    <scope>NUCLEOTIDE SEQUENCE [LARGE SCALE GENOMIC DNA]</scope>
    <source>
        <strain evidence="3 4">DSM 17380</strain>
    </source>
</reference>
<dbReference type="InterPro" id="IPR000868">
    <property type="entry name" value="Isochorismatase-like_dom"/>
</dbReference>
<organism evidence="3 4">
    <name type="scientific">Leucobacter aridicollis</name>
    <dbReference type="NCBI Taxonomy" id="283878"/>
    <lineage>
        <taxon>Bacteria</taxon>
        <taxon>Bacillati</taxon>
        <taxon>Actinomycetota</taxon>
        <taxon>Actinomycetes</taxon>
        <taxon>Micrococcales</taxon>
        <taxon>Microbacteriaceae</taxon>
        <taxon>Leucobacter</taxon>
    </lineage>
</organism>
<evidence type="ECO:0000313" key="3">
    <source>
        <dbReference type="EMBL" id="NYD26000.1"/>
    </source>
</evidence>
<evidence type="ECO:0000313" key="4">
    <source>
        <dbReference type="Proteomes" id="UP000586095"/>
    </source>
</evidence>
<evidence type="ECO:0000259" key="2">
    <source>
        <dbReference type="Pfam" id="PF00857"/>
    </source>
</evidence>
<protein>
    <submittedName>
        <fullName evidence="3">Nicotinamidase-related amidase</fullName>
    </submittedName>
</protein>
<proteinExistence type="predicted"/>
<accession>A0A852RAS9</accession>
<dbReference type="Pfam" id="PF00857">
    <property type="entry name" value="Isochorismatase"/>
    <property type="match status" value="1"/>
</dbReference>
<dbReference type="Proteomes" id="UP000586095">
    <property type="component" value="Unassembled WGS sequence"/>
</dbReference>
<feature type="domain" description="Isochorismatase-like" evidence="2">
    <location>
        <begin position="7"/>
        <end position="150"/>
    </location>
</feature>
<sequence>MTHKERTALVVVDMQQGFFDNSWGATTNHPQCEDNVALLIHAWTEANQPVVIVRHDSLDSTSPLNTDHPGNSLMPETAGVDPALMVTKTVNSAFLGTPDLEAWLRAGQITTIVLCGIQTNMCVETTARMGGNLGFDVVVAIDATRTFDLAGPDGTTVDAATLMRTTATNLHGGGFARVASTSVVVAELRKNVRDTRASQ</sequence>
<keyword evidence="1" id="KW-0378">Hydrolase</keyword>
<comment type="caution">
    <text evidence="3">The sequence shown here is derived from an EMBL/GenBank/DDBJ whole genome shotgun (WGS) entry which is preliminary data.</text>
</comment>
<dbReference type="InterPro" id="IPR036380">
    <property type="entry name" value="Isochorismatase-like_sf"/>
</dbReference>
<dbReference type="EMBL" id="JACCBD010000001">
    <property type="protein sequence ID" value="NYD26000.1"/>
    <property type="molecule type" value="Genomic_DNA"/>
</dbReference>
<dbReference type="Gene3D" id="3.40.50.850">
    <property type="entry name" value="Isochorismatase-like"/>
    <property type="match status" value="1"/>
</dbReference>
<evidence type="ECO:0000256" key="1">
    <source>
        <dbReference type="ARBA" id="ARBA00022801"/>
    </source>
</evidence>
<dbReference type="SUPFAM" id="SSF52499">
    <property type="entry name" value="Isochorismatase-like hydrolases"/>
    <property type="match status" value="1"/>
</dbReference>
<gene>
    <name evidence="3" type="ORF">BJ960_000803</name>
</gene>
<dbReference type="AlphaFoldDB" id="A0A852RAS9"/>
<dbReference type="CDD" id="cd01014">
    <property type="entry name" value="nicotinamidase_related"/>
    <property type="match status" value="1"/>
</dbReference>
<dbReference type="InterPro" id="IPR050272">
    <property type="entry name" value="Isochorismatase-like_hydrls"/>
</dbReference>